<dbReference type="STRING" id="8187.ENSLCAP00010042684"/>
<dbReference type="InterPro" id="IPR009091">
    <property type="entry name" value="RCC1/BLIP-II"/>
</dbReference>
<feature type="active site" description="Glycyl thioester intermediate" evidence="4">
    <location>
        <position position="742"/>
    </location>
</feature>
<dbReference type="InterPro" id="IPR035983">
    <property type="entry name" value="Hect_E3_ubiquitin_ligase"/>
</dbReference>
<dbReference type="Ensembl" id="ENSLCAT00010043738.1">
    <property type="protein sequence ID" value="ENSLCAP00010042684.1"/>
    <property type="gene ID" value="ENSLCAG00010019914.1"/>
</dbReference>
<feature type="repeat" description="RCC1" evidence="5">
    <location>
        <begin position="157"/>
        <end position="208"/>
    </location>
</feature>
<evidence type="ECO:0000256" key="6">
    <source>
        <dbReference type="SAM" id="Phobius"/>
    </source>
</evidence>
<evidence type="ECO:0000256" key="2">
    <source>
        <dbReference type="ARBA" id="ARBA00022737"/>
    </source>
</evidence>
<dbReference type="InterPro" id="IPR000408">
    <property type="entry name" value="Reg_chr_condens"/>
</dbReference>
<dbReference type="SUPFAM" id="SSF50985">
    <property type="entry name" value="RCC1/BLIP-II"/>
    <property type="match status" value="1"/>
</dbReference>
<sequence length="773" mass="87562">MWSHCCLREAQSAVWTQLTLLSFQGKDKQCLGSPQYATKCVTWCNGYDLIFITFIIVCLTVHIFICFHSSQLCSFLFPALSGHRLHYCQVHVSSQSCGDFCTDGQVFTWGLDSRGQLGLGKRRPGASSPQHLRSLSAVPLVQISAGGEQSFAISVSGGVFSWGRNDCGQLGLGDMTDRHTPTPVHCLNMKKTIHISCGKDHTAILTKDGAVFTFGSGQYGQLGHNSFTDELCPRLVAELLGAKVTKIACGRHHTLVLTDSKRVYSFGCGEQGQLGHGNESHPSVPLPVQLPQDSDGPRIRNIFAGGNCSFATCTAIEVSALIHKYESGLVFFFCLLSKDKHFQTSPKYPGLNLSLARLAFKKLIKRDDVLAEVCNRDLSNMSEMCMLLLKWLNIHLKMLVLLSYSICIIYICHIFLFILIGGILQQCPDDLTQLHMLTPGNCLVQPQSDLLATEQFHRSSVGEDTQGARGPYSSCHCLYPFVFQVYFDENPTVDNVYTKDFFHEVFHEMVSTESGMFMFNDSKTLAWFPSSATQEHQRYFLFGVLCGLALYSQCIIYLPFPMVLFKKLLGVKPSLEDMMEFSPRLGKSLQYILEDYNDDDIENLDMKEFVDAYVNHAFNTSVESVFQEFKRGFFHVCDQDVVRLFQPQELCEVLIGKDFHDWERLKQNTAYEGVYHVGHPTIQMFWEVFDDLTEDQKKTFLWFVTGFERVPILGLENIKMTVRVKEVQDLTDDQYYPETHTCFSCLELPLYSTKEIMQIKLTEALSNNRRIHK</sequence>
<dbReference type="Pfam" id="PF00632">
    <property type="entry name" value="HECT"/>
    <property type="match status" value="1"/>
</dbReference>
<dbReference type="InterPro" id="IPR058923">
    <property type="entry name" value="RCC1-like_dom"/>
</dbReference>
<evidence type="ECO:0000259" key="7">
    <source>
        <dbReference type="PROSITE" id="PS50237"/>
    </source>
</evidence>
<dbReference type="PROSITE" id="PS50237">
    <property type="entry name" value="HECT"/>
    <property type="match status" value="1"/>
</dbReference>
<dbReference type="AlphaFoldDB" id="A0A4W6ETW2"/>
<evidence type="ECO:0000256" key="4">
    <source>
        <dbReference type="PROSITE-ProRule" id="PRU00104"/>
    </source>
</evidence>
<evidence type="ECO:0000313" key="8">
    <source>
        <dbReference type="Ensembl" id="ENSLCAP00010042684.1"/>
    </source>
</evidence>
<dbReference type="Gene3D" id="3.30.2160.10">
    <property type="entry name" value="Hect, E3 ligase catalytic domain"/>
    <property type="match status" value="2"/>
</dbReference>
<evidence type="ECO:0000256" key="1">
    <source>
        <dbReference type="ARBA" id="ARBA00022679"/>
    </source>
</evidence>
<keyword evidence="1" id="KW-0808">Transferase</keyword>
<feature type="transmembrane region" description="Helical" evidence="6">
    <location>
        <begin position="49"/>
        <end position="67"/>
    </location>
</feature>
<organism evidence="8 9">
    <name type="scientific">Lates calcarifer</name>
    <name type="common">Barramundi</name>
    <name type="synonym">Holocentrus calcarifer</name>
    <dbReference type="NCBI Taxonomy" id="8187"/>
    <lineage>
        <taxon>Eukaryota</taxon>
        <taxon>Metazoa</taxon>
        <taxon>Chordata</taxon>
        <taxon>Craniata</taxon>
        <taxon>Vertebrata</taxon>
        <taxon>Euteleostomi</taxon>
        <taxon>Actinopterygii</taxon>
        <taxon>Neopterygii</taxon>
        <taxon>Teleostei</taxon>
        <taxon>Neoteleostei</taxon>
        <taxon>Acanthomorphata</taxon>
        <taxon>Carangaria</taxon>
        <taxon>Carangaria incertae sedis</taxon>
        <taxon>Centropomidae</taxon>
        <taxon>Lates</taxon>
    </lineage>
</organism>
<feature type="transmembrane region" description="Helical" evidence="6">
    <location>
        <begin position="539"/>
        <end position="560"/>
    </location>
</feature>
<dbReference type="Gene3D" id="3.30.2410.10">
    <property type="entry name" value="Hect, E3 ligase catalytic domain"/>
    <property type="match status" value="1"/>
</dbReference>
<reference evidence="8" key="2">
    <citation type="submission" date="2025-08" db="UniProtKB">
        <authorList>
            <consortium name="Ensembl"/>
        </authorList>
    </citation>
    <scope>IDENTIFICATION</scope>
</reference>
<reference evidence="9" key="1">
    <citation type="submission" date="2015-09" db="EMBL/GenBank/DDBJ databases">
        <authorList>
            <person name="Sai Rama Sridatta P."/>
        </authorList>
    </citation>
    <scope>NUCLEOTIDE SEQUENCE [LARGE SCALE GENOMIC DNA]</scope>
</reference>
<evidence type="ECO:0000256" key="3">
    <source>
        <dbReference type="ARBA" id="ARBA00022786"/>
    </source>
</evidence>
<dbReference type="Gene3D" id="3.90.1750.10">
    <property type="entry name" value="Hect, E3 ligase catalytic domains"/>
    <property type="match status" value="2"/>
</dbReference>
<feature type="repeat" description="RCC1" evidence="5">
    <location>
        <begin position="209"/>
        <end position="260"/>
    </location>
</feature>
<dbReference type="PANTHER" id="PTHR45622:SF73">
    <property type="entry name" value="E3 UBIQUITIN-PROTEIN LIGASE HERC4-LIKE ISOFORM X1-RELATED"/>
    <property type="match status" value="1"/>
</dbReference>
<keyword evidence="2" id="KW-0677">Repeat</keyword>
<dbReference type="InterPro" id="IPR051709">
    <property type="entry name" value="Ub-ligase/GTPase-reg"/>
</dbReference>
<dbReference type="PRINTS" id="PR00633">
    <property type="entry name" value="RCCNDNSATION"/>
</dbReference>
<name>A0A4W6ETW2_LATCA</name>
<dbReference type="FunFam" id="3.30.2410.10:FF:000003">
    <property type="entry name" value="probable E3 ubiquitin-protein ligase HERC4 isoform X1"/>
    <property type="match status" value="1"/>
</dbReference>
<reference evidence="8" key="3">
    <citation type="submission" date="2025-09" db="UniProtKB">
        <authorList>
            <consortium name="Ensembl"/>
        </authorList>
    </citation>
    <scope>IDENTIFICATION</scope>
</reference>
<dbReference type="PROSITE" id="PS50012">
    <property type="entry name" value="RCC1_3"/>
    <property type="match status" value="4"/>
</dbReference>
<dbReference type="InterPro" id="IPR000569">
    <property type="entry name" value="HECT_dom"/>
</dbReference>
<keyword evidence="9" id="KW-1185">Reference proteome</keyword>
<accession>A0A4W6ETW2</accession>
<dbReference type="SMART" id="SM00119">
    <property type="entry name" value="HECTc"/>
    <property type="match status" value="1"/>
</dbReference>
<keyword evidence="6" id="KW-0812">Transmembrane</keyword>
<dbReference type="GO" id="GO:0016567">
    <property type="term" value="P:protein ubiquitination"/>
    <property type="evidence" value="ECO:0007669"/>
    <property type="project" value="TreeGrafter"/>
</dbReference>
<keyword evidence="6" id="KW-1133">Transmembrane helix</keyword>
<feature type="repeat" description="RCC1" evidence="5">
    <location>
        <begin position="261"/>
        <end position="315"/>
    </location>
</feature>
<dbReference type="GO" id="GO:0061630">
    <property type="term" value="F:ubiquitin protein ligase activity"/>
    <property type="evidence" value="ECO:0007669"/>
    <property type="project" value="TreeGrafter"/>
</dbReference>
<dbReference type="PANTHER" id="PTHR45622">
    <property type="entry name" value="UBIQUITIN-PROTEIN LIGASE E3A-RELATED"/>
    <property type="match status" value="1"/>
</dbReference>
<dbReference type="PROSITE" id="PS00626">
    <property type="entry name" value="RCC1_2"/>
    <property type="match status" value="1"/>
</dbReference>
<feature type="transmembrane region" description="Helical" evidence="6">
    <location>
        <begin position="399"/>
        <end position="424"/>
    </location>
</feature>
<feature type="domain" description="HECT" evidence="7">
    <location>
        <begin position="498"/>
        <end position="773"/>
    </location>
</feature>
<dbReference type="SUPFAM" id="SSF56204">
    <property type="entry name" value="Hect, E3 ligase catalytic domain"/>
    <property type="match status" value="1"/>
</dbReference>
<dbReference type="Gene3D" id="2.130.10.30">
    <property type="entry name" value="Regulator of chromosome condensation 1/beta-lactamase-inhibitor protein II"/>
    <property type="match status" value="1"/>
</dbReference>
<keyword evidence="3 4" id="KW-0833">Ubl conjugation pathway</keyword>
<dbReference type="GO" id="GO:0006511">
    <property type="term" value="P:ubiquitin-dependent protein catabolic process"/>
    <property type="evidence" value="ECO:0007669"/>
    <property type="project" value="TreeGrafter"/>
</dbReference>
<protein>
    <recommendedName>
        <fullName evidence="7">HECT domain-containing protein</fullName>
    </recommendedName>
</protein>
<proteinExistence type="predicted"/>
<dbReference type="GeneTree" id="ENSGT00940000163989"/>
<dbReference type="GO" id="GO:0005737">
    <property type="term" value="C:cytoplasm"/>
    <property type="evidence" value="ECO:0007669"/>
    <property type="project" value="TreeGrafter"/>
</dbReference>
<feature type="repeat" description="RCC1" evidence="5">
    <location>
        <begin position="104"/>
        <end position="156"/>
    </location>
</feature>
<dbReference type="Pfam" id="PF25390">
    <property type="entry name" value="WD40_RLD"/>
    <property type="match status" value="1"/>
</dbReference>
<dbReference type="Proteomes" id="UP000314980">
    <property type="component" value="Unassembled WGS sequence"/>
</dbReference>
<dbReference type="InParanoid" id="A0A4W6ETW2"/>
<keyword evidence="6" id="KW-0472">Membrane</keyword>
<evidence type="ECO:0000313" key="9">
    <source>
        <dbReference type="Proteomes" id="UP000314980"/>
    </source>
</evidence>
<evidence type="ECO:0000256" key="5">
    <source>
        <dbReference type="PROSITE-ProRule" id="PRU00235"/>
    </source>
</evidence>